<feature type="region of interest" description="Disordered" evidence="1">
    <location>
        <begin position="1"/>
        <end position="29"/>
    </location>
</feature>
<proteinExistence type="predicted"/>
<evidence type="ECO:0000256" key="1">
    <source>
        <dbReference type="SAM" id="MobiDB-lite"/>
    </source>
</evidence>
<protein>
    <submittedName>
        <fullName evidence="2">Uncharacterized protein</fullName>
    </submittedName>
</protein>
<evidence type="ECO:0000313" key="2">
    <source>
        <dbReference type="EMBL" id="PFH46626.1"/>
    </source>
</evidence>
<evidence type="ECO:0000313" key="3">
    <source>
        <dbReference type="Proteomes" id="UP000242287"/>
    </source>
</evidence>
<organism evidence="2 3">
    <name type="scientific">Amanita thiersii Skay4041</name>
    <dbReference type="NCBI Taxonomy" id="703135"/>
    <lineage>
        <taxon>Eukaryota</taxon>
        <taxon>Fungi</taxon>
        <taxon>Dikarya</taxon>
        <taxon>Basidiomycota</taxon>
        <taxon>Agaricomycotina</taxon>
        <taxon>Agaricomycetes</taxon>
        <taxon>Agaricomycetidae</taxon>
        <taxon>Agaricales</taxon>
        <taxon>Pluteineae</taxon>
        <taxon>Amanitaceae</taxon>
        <taxon>Amanita</taxon>
    </lineage>
</organism>
<reference evidence="2 3" key="1">
    <citation type="submission" date="2014-02" db="EMBL/GenBank/DDBJ databases">
        <title>Transposable element dynamics among asymbiotic and ectomycorrhizal Amanita fungi.</title>
        <authorList>
            <consortium name="DOE Joint Genome Institute"/>
            <person name="Hess J."/>
            <person name="Skrede I."/>
            <person name="Wolfe B."/>
            <person name="LaButti K."/>
            <person name="Ohm R.A."/>
            <person name="Grigoriev I.V."/>
            <person name="Pringle A."/>
        </authorList>
    </citation>
    <scope>NUCLEOTIDE SEQUENCE [LARGE SCALE GENOMIC DNA]</scope>
    <source>
        <strain evidence="2 3">SKay4041</strain>
    </source>
</reference>
<dbReference type="EMBL" id="KZ302173">
    <property type="protein sequence ID" value="PFH46626.1"/>
    <property type="molecule type" value="Genomic_DNA"/>
</dbReference>
<dbReference type="AlphaFoldDB" id="A0A2A9NFT4"/>
<accession>A0A2A9NFT4</accession>
<keyword evidence="3" id="KW-1185">Reference proteome</keyword>
<dbReference type="Proteomes" id="UP000242287">
    <property type="component" value="Unassembled WGS sequence"/>
</dbReference>
<gene>
    <name evidence="2" type="ORF">AMATHDRAFT_7580</name>
</gene>
<name>A0A2A9NFT4_9AGAR</name>
<sequence length="171" mass="17921">MDPGPASLVGELQEKTRTVQAVSRDNEARHGMLEAGTVDGSSLNREKESDPLSNFLVQTVSFQALEGNMNSLVVFEKCTIIGIPLLFTVAIRWVVTISPGLPMEPMGENISDEDRVCTDGDLGGGKDIGRGISDGSSITSGGGGESERVIVALDGKADDMSMLSSFSGDAV</sequence>